<dbReference type="PANTHER" id="PTHR12425:SF5">
    <property type="entry name" value="SYNEMBRYN"/>
    <property type="match status" value="1"/>
</dbReference>
<comment type="subcellular location">
    <subcellularLocation>
        <location evidence="1">Cytoplasm</location>
        <location evidence="1">Cell cortex</location>
    </subcellularLocation>
</comment>
<comment type="similarity">
    <text evidence="2 6">Belongs to the synembryn family.</text>
</comment>
<dbReference type="GO" id="GO:0007186">
    <property type="term" value="P:G protein-coupled receptor signaling pathway"/>
    <property type="evidence" value="ECO:0007669"/>
    <property type="project" value="TreeGrafter"/>
</dbReference>
<feature type="compositionally biased region" description="Acidic residues" evidence="7">
    <location>
        <begin position="494"/>
        <end position="503"/>
    </location>
</feature>
<dbReference type="InterPro" id="IPR008376">
    <property type="entry name" value="Chaperone_Ric-8_A/B"/>
</dbReference>
<dbReference type="GO" id="GO:0001965">
    <property type="term" value="F:G-protein alpha-subunit binding"/>
    <property type="evidence" value="ECO:0007669"/>
    <property type="project" value="UniProtKB-UniRule"/>
</dbReference>
<dbReference type="GO" id="GO:0005886">
    <property type="term" value="C:plasma membrane"/>
    <property type="evidence" value="ECO:0007669"/>
    <property type="project" value="TreeGrafter"/>
</dbReference>
<evidence type="ECO:0000256" key="7">
    <source>
        <dbReference type="SAM" id="MobiDB-lite"/>
    </source>
</evidence>
<dbReference type="Ensembl" id="ENSEBUT00000025120.1">
    <property type="protein sequence ID" value="ENSEBUP00000024544.1"/>
    <property type="gene ID" value="ENSEBUG00000015139.1"/>
</dbReference>
<evidence type="ECO:0000256" key="6">
    <source>
        <dbReference type="RuleBase" id="RU369048"/>
    </source>
</evidence>
<organism evidence="8 9">
    <name type="scientific">Eptatretus burgeri</name>
    <name type="common">Inshore hagfish</name>
    <dbReference type="NCBI Taxonomy" id="7764"/>
    <lineage>
        <taxon>Eukaryota</taxon>
        <taxon>Metazoa</taxon>
        <taxon>Chordata</taxon>
        <taxon>Craniata</taxon>
        <taxon>Vertebrata</taxon>
        <taxon>Cyclostomata</taxon>
        <taxon>Myxini</taxon>
        <taxon>Myxiniformes</taxon>
        <taxon>Myxinidae</taxon>
        <taxon>Eptatretinae</taxon>
        <taxon>Eptatretus</taxon>
    </lineage>
</organism>
<dbReference type="GO" id="GO:0005085">
    <property type="term" value="F:guanyl-nucleotide exchange factor activity"/>
    <property type="evidence" value="ECO:0007669"/>
    <property type="project" value="UniProtKB-UniRule"/>
</dbReference>
<evidence type="ECO:0000313" key="9">
    <source>
        <dbReference type="Proteomes" id="UP000694388"/>
    </source>
</evidence>
<comment type="function">
    <text evidence="6">Chaperone that specifically binds and folds nascent G alpha proteins prior to G protein heterotrimer formation. Also acts as a guanine nucleotide exchange factor (GEF) for G alpha proteins by stimulating exchange of bound GDP for free GTP.</text>
</comment>
<feature type="region of interest" description="Disordered" evidence="7">
    <location>
        <begin position="408"/>
        <end position="435"/>
    </location>
</feature>
<proteinExistence type="inferred from homology"/>
<evidence type="ECO:0000256" key="5">
    <source>
        <dbReference type="ARBA" id="ARBA00023186"/>
    </source>
</evidence>
<reference evidence="8" key="1">
    <citation type="submission" date="2025-08" db="UniProtKB">
        <authorList>
            <consortium name="Ensembl"/>
        </authorList>
    </citation>
    <scope>IDENTIFICATION</scope>
</reference>
<evidence type="ECO:0000313" key="8">
    <source>
        <dbReference type="Ensembl" id="ENSEBUP00000024544.1"/>
    </source>
</evidence>
<dbReference type="GeneTree" id="ENSGT00390000014700"/>
<dbReference type="PANTHER" id="PTHR12425">
    <property type="entry name" value="SYNEMBRYN"/>
    <property type="match status" value="1"/>
</dbReference>
<protein>
    <recommendedName>
        <fullName evidence="6">Synembryn</fullName>
    </recommendedName>
    <alternativeName>
        <fullName evidence="6">Protein Ric-8</fullName>
    </alternativeName>
</protein>
<dbReference type="PRINTS" id="PR01802">
    <property type="entry name" value="SYNEMBRYN"/>
</dbReference>
<reference evidence="8" key="2">
    <citation type="submission" date="2025-09" db="UniProtKB">
        <authorList>
            <consortium name="Ensembl"/>
        </authorList>
    </citation>
    <scope>IDENTIFICATION</scope>
</reference>
<keyword evidence="5" id="KW-0143">Chaperone</keyword>
<comment type="subunit">
    <text evidence="6">Interacts with some GDP-bound G alpha proteins. Does not interact with G-alpha proteins when they are in complex with subunits beta and gamma.</text>
</comment>
<evidence type="ECO:0000256" key="4">
    <source>
        <dbReference type="ARBA" id="ARBA00022658"/>
    </source>
</evidence>
<dbReference type="InterPro" id="IPR016024">
    <property type="entry name" value="ARM-type_fold"/>
</dbReference>
<dbReference type="InterPro" id="IPR019318">
    <property type="entry name" value="Gua_nucleotide_exch_fac_Ric8"/>
</dbReference>
<dbReference type="SUPFAM" id="SSF48371">
    <property type="entry name" value="ARM repeat"/>
    <property type="match status" value="1"/>
</dbReference>
<accession>A0A8C4R3I2</accession>
<dbReference type="OMA" id="ERTDEMH"/>
<dbReference type="Pfam" id="PF10165">
    <property type="entry name" value="Ric8"/>
    <property type="match status" value="1"/>
</dbReference>
<feature type="region of interest" description="Disordered" evidence="7">
    <location>
        <begin position="473"/>
        <end position="503"/>
    </location>
</feature>
<dbReference type="GO" id="GO:0005938">
    <property type="term" value="C:cell cortex"/>
    <property type="evidence" value="ECO:0007669"/>
    <property type="project" value="UniProtKB-SubCell"/>
</dbReference>
<keyword evidence="9" id="KW-1185">Reference proteome</keyword>
<sequence length="503" mass="55452">MALGAVLLAVREGPEDAVGAALQDFCSKHAETFKFDLEDGEEGKQLVSALLDHLSAPPPCSPLVIPCLSTARLLSRDPLVGDKLGSLEALKILSQHAGILEQEVNAVEMKMEIGLLSRLESSCHLCDDTSFYRLRLLFLLTALSIPCRRSAASSRAIPILLLSLSRSLREPGEPVGLNSESQLAILSRLPAEMVMEMLKVLFNITFDILRGDVDEEGMEQCSQLVSLLRTCLLTKADNEERTDEMHGHAVNLLTNLPPASLAGLAPPAPTPPSTSPLFEYNGRDMDVFEVLLAFMEIRLDRGEKLREGLTPVLAVLTEASRAHKDIRRPLRARVLPPLRDVRTRPEVGQTVRNKLVRLMTHMDSHVKRCAAEFLFALCRDNVSRFVKYTGYGNAAGLLAARGLLAGGKGDGQDDSTDEDSDTEEYLEARDRINPVTGRVEELTSDPFAGLTEEQKEEEASKLADMIDKLSRQRIFQPMSVGSDGKLQPLRREDYDDEVDEGEE</sequence>
<name>A0A8C4R3I2_EPTBU</name>
<feature type="compositionally biased region" description="Acidic residues" evidence="7">
    <location>
        <begin position="412"/>
        <end position="425"/>
    </location>
</feature>
<dbReference type="AlphaFoldDB" id="A0A8C4R3I2"/>
<evidence type="ECO:0000256" key="1">
    <source>
        <dbReference type="ARBA" id="ARBA00004544"/>
    </source>
</evidence>
<evidence type="ECO:0000256" key="2">
    <source>
        <dbReference type="ARBA" id="ARBA00009049"/>
    </source>
</evidence>
<keyword evidence="3 6" id="KW-0963">Cytoplasm</keyword>
<keyword evidence="4 6" id="KW-0344">Guanine-nucleotide releasing factor</keyword>
<evidence type="ECO:0000256" key="3">
    <source>
        <dbReference type="ARBA" id="ARBA00022490"/>
    </source>
</evidence>
<dbReference type="Proteomes" id="UP000694388">
    <property type="component" value="Unplaced"/>
</dbReference>